<keyword evidence="2" id="KW-1015">Disulfide bond</keyword>
<dbReference type="SUPFAM" id="SSF48726">
    <property type="entry name" value="Immunoglobulin"/>
    <property type="match status" value="3"/>
</dbReference>
<dbReference type="Gene3D" id="2.60.40.10">
    <property type="entry name" value="Immunoglobulins"/>
    <property type="match status" value="3"/>
</dbReference>
<dbReference type="GO" id="GO:0005886">
    <property type="term" value="C:plasma membrane"/>
    <property type="evidence" value="ECO:0007669"/>
    <property type="project" value="TreeGrafter"/>
</dbReference>
<dbReference type="PANTHER" id="PTHR45080:SF8">
    <property type="entry name" value="IG-LIKE DOMAIN-CONTAINING PROTEIN"/>
    <property type="match status" value="1"/>
</dbReference>
<keyword evidence="1" id="KW-0732">Signal</keyword>
<reference evidence="3 4" key="1">
    <citation type="journal article" date="2017" name="Nat. Ecol. Evol.">
        <title>Scallop genome provides insights into evolution of bilaterian karyotype and development.</title>
        <authorList>
            <person name="Wang S."/>
            <person name="Zhang J."/>
            <person name="Jiao W."/>
            <person name="Li J."/>
            <person name="Xun X."/>
            <person name="Sun Y."/>
            <person name="Guo X."/>
            <person name="Huan P."/>
            <person name="Dong B."/>
            <person name="Zhang L."/>
            <person name="Hu X."/>
            <person name="Sun X."/>
            <person name="Wang J."/>
            <person name="Zhao C."/>
            <person name="Wang Y."/>
            <person name="Wang D."/>
            <person name="Huang X."/>
            <person name="Wang R."/>
            <person name="Lv J."/>
            <person name="Li Y."/>
            <person name="Zhang Z."/>
            <person name="Liu B."/>
            <person name="Lu W."/>
            <person name="Hui Y."/>
            <person name="Liang J."/>
            <person name="Zhou Z."/>
            <person name="Hou R."/>
            <person name="Li X."/>
            <person name="Liu Y."/>
            <person name="Li H."/>
            <person name="Ning X."/>
            <person name="Lin Y."/>
            <person name="Zhao L."/>
            <person name="Xing Q."/>
            <person name="Dou J."/>
            <person name="Li Y."/>
            <person name="Mao J."/>
            <person name="Guo H."/>
            <person name="Dou H."/>
            <person name="Li T."/>
            <person name="Mu C."/>
            <person name="Jiang W."/>
            <person name="Fu Q."/>
            <person name="Fu X."/>
            <person name="Miao Y."/>
            <person name="Liu J."/>
            <person name="Yu Q."/>
            <person name="Li R."/>
            <person name="Liao H."/>
            <person name="Li X."/>
            <person name="Kong Y."/>
            <person name="Jiang Z."/>
            <person name="Chourrout D."/>
            <person name="Li R."/>
            <person name="Bao Z."/>
        </authorList>
    </citation>
    <scope>NUCLEOTIDE SEQUENCE [LARGE SCALE GENOMIC DNA]</scope>
    <source>
        <strain evidence="3 4">PY_sf001</strain>
    </source>
</reference>
<sequence>MVTVTKTELVVEMYVDFVSCFPYRLVHWRNGDISIQQDERHNLTVTPVRVTSEYQPDVTLEGFRATLRIQDPELQDFGLYRVTVGNSEGISESSVFLDRATSVPTFHSYSLSSQDATITVTFSSDPNFQVEWYKIQRILTAESNVDITTHRDDNALETEATYTTLLKYGTPTEPNYGKYMCVLRNNNGTTEVFIDMGFPETELPHLLETAVQQSDKFIVLTVNFDSNIAYPTATWYHNNDQLGTSDKYATELKWKNISSQDWLLYHYPPVQNSTKFESVVTMNVSTNFRYKYPSIGGSRSFSHPNANYTAVLAIYNLTQEDFGLYKVVLENGAGLSRKVIEVTAPEGIYKACVRKKYMV</sequence>
<gene>
    <name evidence="3" type="ORF">KP79_PYT00981</name>
</gene>
<proteinExistence type="predicted"/>
<evidence type="ECO:0000256" key="2">
    <source>
        <dbReference type="ARBA" id="ARBA00023157"/>
    </source>
</evidence>
<evidence type="ECO:0000313" key="3">
    <source>
        <dbReference type="EMBL" id="OWF49850.1"/>
    </source>
</evidence>
<dbReference type="InterPro" id="IPR013783">
    <property type="entry name" value="Ig-like_fold"/>
</dbReference>
<dbReference type="GO" id="GO:0007156">
    <property type="term" value="P:homophilic cell adhesion via plasma membrane adhesion molecules"/>
    <property type="evidence" value="ECO:0007669"/>
    <property type="project" value="TreeGrafter"/>
</dbReference>
<dbReference type="InterPro" id="IPR036179">
    <property type="entry name" value="Ig-like_dom_sf"/>
</dbReference>
<keyword evidence="4" id="KW-1185">Reference proteome</keyword>
<organism evidence="3 4">
    <name type="scientific">Mizuhopecten yessoensis</name>
    <name type="common">Japanese scallop</name>
    <name type="synonym">Patinopecten yessoensis</name>
    <dbReference type="NCBI Taxonomy" id="6573"/>
    <lineage>
        <taxon>Eukaryota</taxon>
        <taxon>Metazoa</taxon>
        <taxon>Spiralia</taxon>
        <taxon>Lophotrochozoa</taxon>
        <taxon>Mollusca</taxon>
        <taxon>Bivalvia</taxon>
        <taxon>Autobranchia</taxon>
        <taxon>Pteriomorphia</taxon>
        <taxon>Pectinida</taxon>
        <taxon>Pectinoidea</taxon>
        <taxon>Pectinidae</taxon>
        <taxon>Mizuhopecten</taxon>
    </lineage>
</organism>
<protein>
    <recommendedName>
        <fullName evidence="5">Ig-like domain-containing protein</fullName>
    </recommendedName>
</protein>
<comment type="caution">
    <text evidence="3">The sequence shown here is derived from an EMBL/GenBank/DDBJ whole genome shotgun (WGS) entry which is preliminary data.</text>
</comment>
<dbReference type="PANTHER" id="PTHR45080">
    <property type="entry name" value="CONTACTIN 5"/>
    <property type="match status" value="1"/>
</dbReference>
<evidence type="ECO:0000313" key="4">
    <source>
        <dbReference type="Proteomes" id="UP000242188"/>
    </source>
</evidence>
<dbReference type="STRING" id="6573.A0A210QM94"/>
<evidence type="ECO:0008006" key="5">
    <source>
        <dbReference type="Google" id="ProtNLM"/>
    </source>
</evidence>
<dbReference type="Proteomes" id="UP000242188">
    <property type="component" value="Unassembled WGS sequence"/>
</dbReference>
<dbReference type="InterPro" id="IPR050958">
    <property type="entry name" value="Cell_Adh-Cytoskel_Orgn"/>
</dbReference>
<dbReference type="AlphaFoldDB" id="A0A210QM94"/>
<dbReference type="EMBL" id="NEDP02002931">
    <property type="protein sequence ID" value="OWF49850.1"/>
    <property type="molecule type" value="Genomic_DNA"/>
</dbReference>
<accession>A0A210QM94</accession>
<name>A0A210QM94_MIZYE</name>
<evidence type="ECO:0000256" key="1">
    <source>
        <dbReference type="ARBA" id="ARBA00022729"/>
    </source>
</evidence>